<dbReference type="OrthoDB" id="1690618at2759"/>
<sequence length="408" mass="46443">MSLDLSSFLLHHHPPTGTATTTFASTSASPQNRYNRTLTQDWELEAALRGSDDADADDWVDEPETKEFLKSINPDNWKKQDHYAILGITRLRWKATDADIKTATVARQEGCCLWPHQRRCLLQVSPKAWEVITDPKKRREFDSCDPTFDDALPLTVKKGQNFYAVFGPAFEKEARFSKDPEIFNHKLGDDSSSREEVEAFYRQWINFDSWRTFEFMDEEEEGLDDSREAKRWLDKKNRANRSKLKKEDNQRVIKFIEAAMKLDPRLQKYKEEEKIARDLKKNAAKYAAEKEAAEKKKAEEEAAAAAAIAAAEEKAKKDVSKKEKEAQKKLARKARNAVRAIFAEHNSFLAAGAKPSDIEDQQAKFDTLLEALDLLQLEEFKGRLDAKVSGGAAALNEVLDAEIALAKK</sequence>
<dbReference type="GO" id="GO:0003713">
    <property type="term" value="F:transcription coactivator activity"/>
    <property type="evidence" value="ECO:0007669"/>
    <property type="project" value="EnsemblFungi"/>
</dbReference>
<dbReference type="InterPro" id="IPR054076">
    <property type="entry name" value="ZUO1-like_ZHD"/>
</dbReference>
<name>A0A1Y2BV24_9FUNG</name>
<dbReference type="GO" id="GO:0051083">
    <property type="term" value="P:'de novo' cotranslational protein folding"/>
    <property type="evidence" value="ECO:0007669"/>
    <property type="project" value="EnsemblFungi"/>
</dbReference>
<dbReference type="GO" id="GO:0035556">
    <property type="term" value="P:intracellular signal transduction"/>
    <property type="evidence" value="ECO:0007669"/>
    <property type="project" value="EnsemblFungi"/>
</dbReference>
<gene>
    <name evidence="6" type="ORF">BCR33DRAFT_741472</name>
</gene>
<dbReference type="GO" id="GO:0006450">
    <property type="term" value="P:regulation of translational fidelity"/>
    <property type="evidence" value="ECO:0007669"/>
    <property type="project" value="EnsemblFungi"/>
</dbReference>
<keyword evidence="3" id="KW-0143">Chaperone</keyword>
<dbReference type="EMBL" id="MCGO01000043">
    <property type="protein sequence ID" value="ORY38610.1"/>
    <property type="molecule type" value="Genomic_DNA"/>
</dbReference>
<dbReference type="PROSITE" id="PS50076">
    <property type="entry name" value="DNAJ_2"/>
    <property type="match status" value="1"/>
</dbReference>
<dbReference type="PANTHER" id="PTHR43999:SF1">
    <property type="entry name" value="DNAJ HOMOLOG SUBFAMILY C MEMBER 2"/>
    <property type="match status" value="1"/>
</dbReference>
<dbReference type="InterPro" id="IPR001623">
    <property type="entry name" value="DnaJ_domain"/>
</dbReference>
<feature type="coiled-coil region" evidence="4">
    <location>
        <begin position="269"/>
        <end position="378"/>
    </location>
</feature>
<protein>
    <recommendedName>
        <fullName evidence="5">J domain-containing protein</fullName>
    </recommendedName>
</protein>
<dbReference type="GO" id="GO:0006364">
    <property type="term" value="P:rRNA processing"/>
    <property type="evidence" value="ECO:0007669"/>
    <property type="project" value="EnsemblFungi"/>
</dbReference>
<dbReference type="GO" id="GO:0005829">
    <property type="term" value="C:cytosol"/>
    <property type="evidence" value="ECO:0007669"/>
    <property type="project" value="EnsemblFungi"/>
</dbReference>
<dbReference type="STRING" id="329046.A0A1Y2BV24"/>
<dbReference type="GO" id="GO:0101031">
    <property type="term" value="C:protein folding chaperone complex"/>
    <property type="evidence" value="ECO:0007669"/>
    <property type="project" value="EnsemblFungi"/>
</dbReference>
<evidence type="ECO:0000256" key="1">
    <source>
        <dbReference type="ARBA" id="ARBA00004496"/>
    </source>
</evidence>
<accession>A0A1Y2BV24</accession>
<dbReference type="SUPFAM" id="SSF46565">
    <property type="entry name" value="Chaperone J-domain"/>
    <property type="match status" value="1"/>
</dbReference>
<dbReference type="AlphaFoldDB" id="A0A1Y2BV24"/>
<evidence type="ECO:0000259" key="5">
    <source>
        <dbReference type="PROSITE" id="PS50076"/>
    </source>
</evidence>
<proteinExistence type="predicted"/>
<evidence type="ECO:0000256" key="3">
    <source>
        <dbReference type="ARBA" id="ARBA00023186"/>
    </source>
</evidence>
<dbReference type="InterPro" id="IPR036869">
    <property type="entry name" value="J_dom_sf"/>
</dbReference>
<reference evidence="6 7" key="1">
    <citation type="submission" date="2016-07" db="EMBL/GenBank/DDBJ databases">
        <title>Pervasive Adenine N6-methylation of Active Genes in Fungi.</title>
        <authorList>
            <consortium name="DOE Joint Genome Institute"/>
            <person name="Mondo S.J."/>
            <person name="Dannebaum R.O."/>
            <person name="Kuo R.C."/>
            <person name="Labutti K."/>
            <person name="Haridas S."/>
            <person name="Kuo A."/>
            <person name="Salamov A."/>
            <person name="Ahrendt S.R."/>
            <person name="Lipzen A."/>
            <person name="Sullivan W."/>
            <person name="Andreopoulos W.B."/>
            <person name="Clum A."/>
            <person name="Lindquist E."/>
            <person name="Daum C."/>
            <person name="Ramamoorthy G.K."/>
            <person name="Gryganskyi A."/>
            <person name="Culley D."/>
            <person name="Magnuson J.K."/>
            <person name="James T.Y."/>
            <person name="O'Malley M.A."/>
            <person name="Stajich J.E."/>
            <person name="Spatafora J.W."/>
            <person name="Visel A."/>
            <person name="Grigoriev I.V."/>
        </authorList>
    </citation>
    <scope>NUCLEOTIDE SEQUENCE [LARGE SCALE GENOMIC DNA]</scope>
    <source>
        <strain evidence="6 7">JEL800</strain>
    </source>
</reference>
<dbReference type="GO" id="GO:0006452">
    <property type="term" value="P:translational frameshifting"/>
    <property type="evidence" value="ECO:0007669"/>
    <property type="project" value="EnsemblFungi"/>
</dbReference>
<comment type="subcellular location">
    <subcellularLocation>
        <location evidence="1">Cytoplasm</location>
    </subcellularLocation>
</comment>
<dbReference type="InterPro" id="IPR042569">
    <property type="entry name" value="RAC_head_sf"/>
</dbReference>
<evidence type="ECO:0000313" key="6">
    <source>
        <dbReference type="EMBL" id="ORY38610.1"/>
    </source>
</evidence>
<evidence type="ECO:0000256" key="2">
    <source>
        <dbReference type="ARBA" id="ARBA00022490"/>
    </source>
</evidence>
<comment type="caution">
    <text evidence="6">The sequence shown here is derived from an EMBL/GenBank/DDBJ whole genome shotgun (WGS) entry which is preliminary data.</text>
</comment>
<dbReference type="InterPro" id="IPR044634">
    <property type="entry name" value="Zuotin/DnaJC2"/>
</dbReference>
<feature type="domain" description="J" evidence="5">
    <location>
        <begin position="81"/>
        <end position="145"/>
    </location>
</feature>
<dbReference type="InterPro" id="IPR032003">
    <property type="entry name" value="RAC_head"/>
</dbReference>
<dbReference type="GO" id="GO:0030544">
    <property type="term" value="F:Hsp70 protein binding"/>
    <property type="evidence" value="ECO:0007669"/>
    <property type="project" value="InterPro"/>
</dbReference>
<keyword evidence="7" id="KW-1185">Reference proteome</keyword>
<dbReference type="GO" id="GO:0005730">
    <property type="term" value="C:nucleolus"/>
    <property type="evidence" value="ECO:0007669"/>
    <property type="project" value="EnsemblFungi"/>
</dbReference>
<keyword evidence="2" id="KW-0963">Cytoplasm</keyword>
<evidence type="ECO:0000313" key="7">
    <source>
        <dbReference type="Proteomes" id="UP000193642"/>
    </source>
</evidence>
<dbReference type="Gene3D" id="1.10.8.840">
    <property type="entry name" value="Ribosome-associated complex head domain"/>
    <property type="match status" value="1"/>
</dbReference>
<dbReference type="GO" id="GO:0000054">
    <property type="term" value="P:ribosomal subunit export from nucleus"/>
    <property type="evidence" value="ECO:0007669"/>
    <property type="project" value="EnsemblFungi"/>
</dbReference>
<keyword evidence="4" id="KW-0175">Coiled coil</keyword>
<dbReference type="Pfam" id="PF21884">
    <property type="entry name" value="ZUO1-like_ZHD"/>
    <property type="match status" value="1"/>
</dbReference>
<organism evidence="6 7">
    <name type="scientific">Rhizoclosmatium globosum</name>
    <dbReference type="NCBI Taxonomy" id="329046"/>
    <lineage>
        <taxon>Eukaryota</taxon>
        <taxon>Fungi</taxon>
        <taxon>Fungi incertae sedis</taxon>
        <taxon>Chytridiomycota</taxon>
        <taxon>Chytridiomycota incertae sedis</taxon>
        <taxon>Chytridiomycetes</taxon>
        <taxon>Chytridiales</taxon>
        <taxon>Chytriomycetaceae</taxon>
        <taxon>Rhizoclosmatium</taxon>
    </lineage>
</organism>
<dbReference type="Pfam" id="PF16717">
    <property type="entry name" value="RAC_head"/>
    <property type="match status" value="1"/>
</dbReference>
<dbReference type="GO" id="GO:0005840">
    <property type="term" value="C:ribosome"/>
    <property type="evidence" value="ECO:0007669"/>
    <property type="project" value="EnsemblFungi"/>
</dbReference>
<dbReference type="PANTHER" id="PTHR43999">
    <property type="entry name" value="DNAJ HOMOLOG SUBFAMILY C MEMBER 2"/>
    <property type="match status" value="1"/>
</dbReference>
<dbReference type="Proteomes" id="UP000193642">
    <property type="component" value="Unassembled WGS sequence"/>
</dbReference>
<dbReference type="GO" id="GO:0043022">
    <property type="term" value="F:ribosome binding"/>
    <property type="evidence" value="ECO:0007669"/>
    <property type="project" value="EnsemblFungi"/>
</dbReference>
<evidence type="ECO:0000256" key="4">
    <source>
        <dbReference type="SAM" id="Coils"/>
    </source>
</evidence>